<feature type="disulfide bond" evidence="15">
    <location>
        <begin position="447"/>
        <end position="471"/>
    </location>
</feature>
<keyword evidence="6" id="KW-0732">Signal</keyword>
<keyword evidence="7" id="KW-0677">Repeat</keyword>
<feature type="disulfide bond" evidence="15">
    <location>
        <begin position="527"/>
        <end position="564"/>
    </location>
</feature>
<evidence type="ECO:0000313" key="18">
    <source>
        <dbReference type="EMBL" id="KAF7267251.1"/>
    </source>
</evidence>
<dbReference type="Gene3D" id="3.40.390.10">
    <property type="entry name" value="Collagenase (Catalytic Domain)"/>
    <property type="match status" value="1"/>
</dbReference>
<evidence type="ECO:0000256" key="12">
    <source>
        <dbReference type="ARBA" id="ARBA00023180"/>
    </source>
</evidence>
<dbReference type="InterPro" id="IPR045371">
    <property type="entry name" value="ADAMTS_CR_3"/>
</dbReference>
<evidence type="ECO:0000256" key="10">
    <source>
        <dbReference type="ARBA" id="ARBA00023049"/>
    </source>
</evidence>
<evidence type="ECO:0000256" key="6">
    <source>
        <dbReference type="ARBA" id="ARBA00022729"/>
    </source>
</evidence>
<comment type="subcellular location">
    <subcellularLocation>
        <location evidence="1">Secreted</location>
        <location evidence="1">Extracellular space</location>
        <location evidence="1">Extracellular matrix</location>
    </subcellularLocation>
</comment>
<feature type="binding site" evidence="14">
    <location>
        <position position="213"/>
    </location>
    <ligand>
        <name>Ca(2+)</name>
        <dbReference type="ChEBI" id="CHEBI:29108"/>
        <label>2</label>
    </ligand>
</feature>
<evidence type="ECO:0000256" key="3">
    <source>
        <dbReference type="ARBA" id="ARBA00022530"/>
    </source>
</evidence>
<gene>
    <name evidence="18" type="ORF">GWI33_019504</name>
</gene>
<dbReference type="PANTHER" id="PTHR13723:SF281">
    <property type="entry name" value="PAPILIN"/>
    <property type="match status" value="1"/>
</dbReference>
<dbReference type="PRINTS" id="PR01857">
    <property type="entry name" value="ADAMTSFAMILY"/>
</dbReference>
<organism evidence="18 19">
    <name type="scientific">Rhynchophorus ferrugineus</name>
    <name type="common">Red palm weevil</name>
    <name type="synonym">Curculio ferrugineus</name>
    <dbReference type="NCBI Taxonomy" id="354439"/>
    <lineage>
        <taxon>Eukaryota</taxon>
        <taxon>Metazoa</taxon>
        <taxon>Ecdysozoa</taxon>
        <taxon>Arthropoda</taxon>
        <taxon>Hexapoda</taxon>
        <taxon>Insecta</taxon>
        <taxon>Pterygota</taxon>
        <taxon>Neoptera</taxon>
        <taxon>Endopterygota</taxon>
        <taxon>Coleoptera</taxon>
        <taxon>Polyphaga</taxon>
        <taxon>Cucujiformia</taxon>
        <taxon>Curculionidae</taxon>
        <taxon>Dryophthorinae</taxon>
        <taxon>Rhynchophorus</taxon>
    </lineage>
</organism>
<dbReference type="InterPro" id="IPR000884">
    <property type="entry name" value="TSP1_rpt"/>
</dbReference>
<dbReference type="InterPro" id="IPR041645">
    <property type="entry name" value="ADAMTS_CR_2"/>
</dbReference>
<dbReference type="Gene3D" id="3.40.1620.60">
    <property type="match status" value="1"/>
</dbReference>
<name>A0A834M0F7_RHYFE</name>
<evidence type="ECO:0000256" key="7">
    <source>
        <dbReference type="ARBA" id="ARBA00022737"/>
    </source>
</evidence>
<accession>A0A834M0F7</accession>
<dbReference type="SUPFAM" id="SSF55486">
    <property type="entry name" value="Metalloproteases ('zincins'), catalytic domain"/>
    <property type="match status" value="1"/>
</dbReference>
<reference evidence="18" key="1">
    <citation type="submission" date="2020-08" db="EMBL/GenBank/DDBJ databases">
        <title>Genome sequencing and assembly of the red palm weevil Rhynchophorus ferrugineus.</title>
        <authorList>
            <person name="Dias G.B."/>
            <person name="Bergman C.M."/>
            <person name="Manee M."/>
        </authorList>
    </citation>
    <scope>NUCLEOTIDE SEQUENCE</scope>
    <source>
        <strain evidence="18">AA-2017</strain>
        <tissue evidence="18">Whole larva</tissue>
    </source>
</reference>
<comment type="caution">
    <text evidence="16">Lacks conserved residue(s) required for the propagation of feature annotation.</text>
</comment>
<evidence type="ECO:0000256" key="4">
    <source>
        <dbReference type="ARBA" id="ARBA00022670"/>
    </source>
</evidence>
<keyword evidence="14" id="KW-0106">Calcium</keyword>
<dbReference type="PROSITE" id="PS50092">
    <property type="entry name" value="TSP1"/>
    <property type="match status" value="2"/>
</dbReference>
<feature type="disulfide bond" evidence="15">
    <location>
        <begin position="337"/>
        <end position="420"/>
    </location>
</feature>
<dbReference type="InterPro" id="IPR050439">
    <property type="entry name" value="ADAMTS_ADAMTS-like"/>
</dbReference>
<feature type="binding site" evidence="14">
    <location>
        <position position="299"/>
    </location>
    <ligand>
        <name>Ca(2+)</name>
        <dbReference type="ChEBI" id="CHEBI:29108"/>
        <label>1</label>
    </ligand>
</feature>
<dbReference type="Pfam" id="PF17771">
    <property type="entry name" value="ADAMTS_CR_2"/>
    <property type="match status" value="1"/>
</dbReference>
<evidence type="ECO:0000256" key="1">
    <source>
        <dbReference type="ARBA" id="ARBA00004498"/>
    </source>
</evidence>
<dbReference type="Gene3D" id="2.20.100.10">
    <property type="entry name" value="Thrombospondin type-1 (TSP1) repeat"/>
    <property type="match status" value="2"/>
</dbReference>
<feature type="disulfide bond" evidence="15">
    <location>
        <begin position="378"/>
        <end position="404"/>
    </location>
</feature>
<dbReference type="InterPro" id="IPR010294">
    <property type="entry name" value="ADAMTS_spacer1"/>
</dbReference>
<feature type="binding site" evidence="14 16">
    <location>
        <position position="361"/>
    </location>
    <ligand>
        <name>Zn(2+)</name>
        <dbReference type="ChEBI" id="CHEBI:29105"/>
        <note>catalytic</note>
    </ligand>
</feature>
<feature type="binding site" evidence="14 16">
    <location>
        <position position="365"/>
    </location>
    <ligand>
        <name>Zn(2+)</name>
        <dbReference type="ChEBI" id="CHEBI:29105"/>
        <note>catalytic</note>
    </ligand>
</feature>
<dbReference type="GO" id="GO:0030198">
    <property type="term" value="P:extracellular matrix organization"/>
    <property type="evidence" value="ECO:0007669"/>
    <property type="project" value="InterPro"/>
</dbReference>
<evidence type="ECO:0000256" key="13">
    <source>
        <dbReference type="PIRSR" id="PIRSR613273-1"/>
    </source>
</evidence>
<evidence type="ECO:0000256" key="2">
    <source>
        <dbReference type="ARBA" id="ARBA00022525"/>
    </source>
</evidence>
<evidence type="ECO:0000256" key="16">
    <source>
        <dbReference type="PROSITE-ProRule" id="PRU00276"/>
    </source>
</evidence>
<feature type="binding site" evidence="14">
    <location>
        <position position="213"/>
    </location>
    <ligand>
        <name>Ca(2+)</name>
        <dbReference type="ChEBI" id="CHEBI:29108"/>
        <label>1</label>
    </ligand>
</feature>
<feature type="disulfide bond" evidence="15">
    <location>
        <begin position="542"/>
        <end position="554"/>
    </location>
</feature>
<feature type="binding site" evidence="14">
    <location>
        <position position="423"/>
    </location>
    <ligand>
        <name>Ca(2+)</name>
        <dbReference type="ChEBI" id="CHEBI:29108"/>
        <label>1</label>
    </ligand>
</feature>
<feature type="disulfide bond" evidence="15">
    <location>
        <begin position="493"/>
        <end position="504"/>
    </location>
</feature>
<dbReference type="InterPro" id="IPR013273">
    <property type="entry name" value="ADAMTS/ADAMTS-like"/>
</dbReference>
<dbReference type="PANTHER" id="PTHR13723">
    <property type="entry name" value="ADAMTS A DISINTEGRIN AND METALLOPROTEASE WITH THROMBOSPONDIN MOTIFS PROTEASE"/>
    <property type="match status" value="1"/>
</dbReference>
<dbReference type="GO" id="GO:0046872">
    <property type="term" value="F:metal ion binding"/>
    <property type="evidence" value="ECO:0007669"/>
    <property type="project" value="UniProtKB-KW"/>
</dbReference>
<dbReference type="GO" id="GO:0031012">
    <property type="term" value="C:extracellular matrix"/>
    <property type="evidence" value="ECO:0007669"/>
    <property type="project" value="TreeGrafter"/>
</dbReference>
<dbReference type="AlphaFoldDB" id="A0A834M0F7"/>
<feature type="domain" description="Peptidase M12B" evidence="17">
    <location>
        <begin position="210"/>
        <end position="425"/>
    </location>
</feature>
<dbReference type="EMBL" id="JAACXV010014444">
    <property type="protein sequence ID" value="KAF7267251.1"/>
    <property type="molecule type" value="Genomic_DNA"/>
</dbReference>
<dbReference type="FunFam" id="2.20.100.10:FF:000006">
    <property type="entry name" value="A disintegrin and metalloproteinase with thrombospondin motifs 1"/>
    <property type="match status" value="1"/>
</dbReference>
<keyword evidence="2" id="KW-0964">Secreted</keyword>
<dbReference type="InterPro" id="IPR024079">
    <property type="entry name" value="MetalloPept_cat_dom_sf"/>
</dbReference>
<keyword evidence="9 14" id="KW-0862">Zinc</keyword>
<evidence type="ECO:0000256" key="9">
    <source>
        <dbReference type="ARBA" id="ARBA00022833"/>
    </source>
</evidence>
<dbReference type="Pfam" id="PF05986">
    <property type="entry name" value="ADAMTS_spacer1"/>
    <property type="match status" value="1"/>
</dbReference>
<dbReference type="Pfam" id="PF01562">
    <property type="entry name" value="Pep_M12B_propep"/>
    <property type="match status" value="1"/>
</dbReference>
<keyword evidence="8" id="KW-0378">Hydrolase</keyword>
<keyword evidence="12" id="KW-0325">Glycoprotein</keyword>
<feature type="binding site" evidence="14">
    <location>
        <position position="305"/>
    </location>
    <ligand>
        <name>Ca(2+)</name>
        <dbReference type="ChEBI" id="CHEBI:29108"/>
        <label>1</label>
    </ligand>
</feature>
<dbReference type="Pfam" id="PF19030">
    <property type="entry name" value="TSP1_ADAMTS"/>
    <property type="match status" value="1"/>
</dbReference>
<feature type="disulfide bond" evidence="15">
    <location>
        <begin position="531"/>
        <end position="569"/>
    </location>
</feature>
<keyword evidence="3" id="KW-0272">Extracellular matrix</keyword>
<evidence type="ECO:0000256" key="8">
    <source>
        <dbReference type="ARBA" id="ARBA00022801"/>
    </source>
</evidence>
<dbReference type="InterPro" id="IPR001590">
    <property type="entry name" value="Peptidase_M12B"/>
</dbReference>
<dbReference type="Proteomes" id="UP000625711">
    <property type="component" value="Unassembled WGS sequence"/>
</dbReference>
<evidence type="ECO:0000256" key="5">
    <source>
        <dbReference type="ARBA" id="ARBA00022723"/>
    </source>
</evidence>
<evidence type="ECO:0000313" key="19">
    <source>
        <dbReference type="Proteomes" id="UP000625711"/>
    </source>
</evidence>
<dbReference type="PROSITE" id="PS50215">
    <property type="entry name" value="ADAM_MEPRO"/>
    <property type="match status" value="1"/>
</dbReference>
<dbReference type="InterPro" id="IPR002870">
    <property type="entry name" value="Peptidase_M12B_N"/>
</dbReference>
<keyword evidence="11 15" id="KW-1015">Disulfide bond</keyword>
<comment type="caution">
    <text evidence="18">The sequence shown here is derived from an EMBL/GenBank/DDBJ whole genome shotgun (WGS) entry which is preliminary data.</text>
</comment>
<keyword evidence="4" id="KW-0645">Protease</keyword>
<evidence type="ECO:0000256" key="11">
    <source>
        <dbReference type="ARBA" id="ARBA00023157"/>
    </source>
</evidence>
<keyword evidence="10" id="KW-0482">Metalloprotease</keyword>
<feature type="binding site" description="in inhibited form" evidence="14">
    <location>
        <position position="173"/>
    </location>
    <ligand>
        <name>Zn(2+)</name>
        <dbReference type="ChEBI" id="CHEBI:29105"/>
        <note>catalytic</note>
    </ligand>
</feature>
<dbReference type="SMART" id="SM00209">
    <property type="entry name" value="TSP1"/>
    <property type="match status" value="3"/>
</dbReference>
<dbReference type="GO" id="GO:0006508">
    <property type="term" value="P:proteolysis"/>
    <property type="evidence" value="ECO:0007669"/>
    <property type="project" value="UniProtKB-KW"/>
</dbReference>
<evidence type="ECO:0000259" key="17">
    <source>
        <dbReference type="PROSITE" id="PS50215"/>
    </source>
</evidence>
<feature type="binding site" evidence="14">
    <location>
        <position position="420"/>
    </location>
    <ligand>
        <name>Ca(2+)</name>
        <dbReference type="ChEBI" id="CHEBI:29108"/>
        <label>1</label>
    </ligand>
</feature>
<keyword evidence="5 14" id="KW-0479">Metal-binding</keyword>
<evidence type="ECO:0000256" key="14">
    <source>
        <dbReference type="PIRSR" id="PIRSR613273-2"/>
    </source>
</evidence>
<feature type="active site" evidence="13 16">
    <location>
        <position position="362"/>
    </location>
</feature>
<dbReference type="Gene3D" id="2.60.120.830">
    <property type="match status" value="1"/>
</dbReference>
<feature type="binding site" evidence="14 16">
    <location>
        <position position="371"/>
    </location>
    <ligand>
        <name>Zn(2+)</name>
        <dbReference type="ChEBI" id="CHEBI:29105"/>
        <note>catalytic</note>
    </ligand>
</feature>
<dbReference type="Pfam" id="PF19236">
    <property type="entry name" value="ADAMTS_CR_3"/>
    <property type="match status" value="1"/>
</dbReference>
<protein>
    <recommendedName>
        <fullName evidence="17">Peptidase M12B domain-containing protein</fullName>
    </recommendedName>
</protein>
<dbReference type="Pfam" id="PF00090">
    <property type="entry name" value="TSP_1"/>
    <property type="match status" value="1"/>
</dbReference>
<dbReference type="GO" id="GO:0004222">
    <property type="term" value="F:metalloendopeptidase activity"/>
    <property type="evidence" value="ECO:0007669"/>
    <property type="project" value="InterPro"/>
</dbReference>
<feature type="disulfide bond" evidence="15">
    <location>
        <begin position="466"/>
        <end position="499"/>
    </location>
</feature>
<feature type="disulfide bond" evidence="15">
    <location>
        <begin position="316"/>
        <end position="325"/>
    </location>
</feature>
<dbReference type="SUPFAM" id="SSF82895">
    <property type="entry name" value="TSP-1 type 1 repeat"/>
    <property type="match status" value="2"/>
</dbReference>
<evidence type="ECO:0000256" key="15">
    <source>
        <dbReference type="PIRSR" id="PIRSR613273-3"/>
    </source>
</evidence>
<dbReference type="Pfam" id="PF01421">
    <property type="entry name" value="Reprolysin"/>
    <property type="match status" value="1"/>
</dbReference>
<sequence length="1082" mass="121887">MHGRYTRDIINYHLSIPHKLSPEGEFTAFHIPHFYHYNTEMFKERHKRNIRDNNEMIHYGIPIKSVTYQVDLWPNRDFIHPNLVFEKRDASLPIKERDIRGIESKKLCHYVGKIKGIDKSKVALSTCDGLIGYMVIGDKKYFIEPVDEHIPNDEGHHLHVVYEDLPEDGLSKCGMKTTRESETSKKAKENISTDMNKRSETATLHSNIPRYVETTVVCDKSFINHHKARDIELYVMSLMNGVNNLYHDNSTAQVINIEVVRVIYLEKEEEEIDLQISGNAFQTLNSFAKWVNRINQPKDSPTHHDIGVLLSRYDMCDNAATQEGCETTGLANIGSACSTDGKAGSINEDRGLGHLTVIIAHEIGHLLGLDHDELVKPCNVTDTDGAHYVMSPYIHTFTTKWSPCSRNDLKLFFDANLGECLSDEPSISLYPYVDHMPGVVFNEDEQCRIVYPESRGACRTPGLDFCSYFTCMVRNNTSCTGVKGEGPVDGTKCGENKWCYKQKCVPMGSRPEAINGGWSEWSEWSACSRTCGGGIAFQERTCDNPSPANRGKYCTGDRKRMKLCNVQLCPENSTPYREFQCEQQNLKPSPLDQQHHKWSATYNFDVPCSLICFTKDLGLYDFESVKDGTLCKPGTRDVCISGVCRPVGCDLKLDSDAVEDRCGICNGDGTTCKIVDGTYDDKIKDPSKMPNDYVFAKIPMGSRKIFIKEVEESPNIIAISNGNKKAPTFYLNKDGKSSFRGFFKIPGTRGLYFMRGKSEKQDHVFINGPISVDLAIWVMYYKSPDGTFGNPGYYYSWAEEDEQNKYEPVYSWEIGEYGDCSARCGGGIQEPIWSCMEEKGGRVSPTFCIGINKPVQPPKKCNEQPCKARWNVGSWGRCHACKKKGGVRTRPVECLKQNPKLNGDAVLVDDSECSGVKPGAIQLCQTDKKCTARKKRNVHIPGKHQELVWQQMSGVRIEKRLVENSTPIQNVTQCHVIINGTVNLHQNSTVPPSSISVGKFVRDGEPLEGQKLVEFELIRQNVNISDNQMRPEETGNPLGTTKIYSGRALATFIHNFEFTQKTTGITKSKQKRKIFLEAFNGN</sequence>
<comment type="cofactor">
    <cofactor evidence="14">
        <name>Zn(2+)</name>
        <dbReference type="ChEBI" id="CHEBI:29105"/>
    </cofactor>
    <text evidence="14">Binds 1 zinc ion per subunit.</text>
</comment>
<proteinExistence type="predicted"/>
<dbReference type="OrthoDB" id="412680at2759"/>
<dbReference type="InterPro" id="IPR036383">
    <property type="entry name" value="TSP1_rpt_sf"/>
</dbReference>
<keyword evidence="19" id="KW-1185">Reference proteome</keyword>
<feature type="binding site" evidence="14">
    <location>
        <position position="299"/>
    </location>
    <ligand>
        <name>Ca(2+)</name>
        <dbReference type="ChEBI" id="CHEBI:29108"/>
        <label>2</label>
    </ligand>
</feature>
<feature type="binding site" evidence="14">
    <location>
        <position position="423"/>
    </location>
    <ligand>
        <name>Ca(2+)</name>
        <dbReference type="ChEBI" id="CHEBI:29108"/>
        <label>2</label>
    </ligand>
</feature>